<sequence length="189" mass="21772">MTFLSPYFKWVILFAAVTLNNGQDFQNKLFADHRFTCPPGQVVSEIVGDVQGMFSKDRRWIVTCKDAPGNAKTTNCQWNRNNYVGCVLSTMLYQCPGDKVITGMGSDYKDEPTISERQYMFYCCDVEGHVPHSCEYTTFLNKYQGDLNYKVPKGKVLRGAYSFYLKDGRDRRFKFEFCEMDSYKTTTSG</sequence>
<dbReference type="PANTHER" id="PTHR15040:SF1">
    <property type="entry name" value="DERMATOPONTIN-LIKE ISOFORM X1"/>
    <property type="match status" value="1"/>
</dbReference>
<comment type="caution">
    <text evidence="6">The sequence shown here is derived from an EMBL/GenBank/DDBJ whole genome shotgun (WGS) entry which is preliminary data.</text>
</comment>
<name>A0AAE1CUE2_9GAST</name>
<feature type="signal peptide" evidence="5">
    <location>
        <begin position="1"/>
        <end position="22"/>
    </location>
</feature>
<accession>A0AAE1CUE2</accession>
<evidence type="ECO:0000256" key="5">
    <source>
        <dbReference type="SAM" id="SignalP"/>
    </source>
</evidence>
<dbReference type="GO" id="GO:0031012">
    <property type="term" value="C:extracellular matrix"/>
    <property type="evidence" value="ECO:0007669"/>
    <property type="project" value="TreeGrafter"/>
</dbReference>
<proteinExistence type="inferred from homology"/>
<evidence type="ECO:0000313" key="7">
    <source>
        <dbReference type="Proteomes" id="UP001283361"/>
    </source>
</evidence>
<dbReference type="GO" id="GO:0005615">
    <property type="term" value="C:extracellular space"/>
    <property type="evidence" value="ECO:0007669"/>
    <property type="project" value="TreeGrafter"/>
</dbReference>
<dbReference type="EMBL" id="JAWDGP010006697">
    <property type="protein sequence ID" value="KAK3736664.1"/>
    <property type="molecule type" value="Genomic_DNA"/>
</dbReference>
<gene>
    <name evidence="6" type="ORF">RRG08_000263</name>
</gene>
<keyword evidence="3" id="KW-0964">Secreted</keyword>
<keyword evidence="7" id="KW-1185">Reference proteome</keyword>
<dbReference type="AlphaFoldDB" id="A0AAE1CUE2"/>
<keyword evidence="4" id="KW-1015">Disulfide bond</keyword>
<dbReference type="PANTHER" id="PTHR15040">
    <property type="entry name" value="DERMATOPONTIN-RELATED"/>
    <property type="match status" value="1"/>
</dbReference>
<feature type="chain" id="PRO_5041988105" description="Dermatopontin" evidence="5">
    <location>
        <begin position="23"/>
        <end position="189"/>
    </location>
</feature>
<protein>
    <recommendedName>
        <fullName evidence="8">Dermatopontin</fullName>
    </recommendedName>
</protein>
<dbReference type="Pfam" id="PF14704">
    <property type="entry name" value="DERM"/>
    <property type="match status" value="1"/>
</dbReference>
<evidence type="ECO:0008006" key="8">
    <source>
        <dbReference type="Google" id="ProtNLM"/>
    </source>
</evidence>
<evidence type="ECO:0000313" key="6">
    <source>
        <dbReference type="EMBL" id="KAK3736664.1"/>
    </source>
</evidence>
<comment type="subcellular location">
    <subcellularLocation>
        <location evidence="1">Secreted</location>
    </subcellularLocation>
</comment>
<dbReference type="Proteomes" id="UP001283361">
    <property type="component" value="Unassembled WGS sequence"/>
</dbReference>
<evidence type="ECO:0000256" key="4">
    <source>
        <dbReference type="ARBA" id="ARBA00023157"/>
    </source>
</evidence>
<comment type="similarity">
    <text evidence="2">Belongs to the dermatopontin family.</text>
</comment>
<evidence type="ECO:0000256" key="2">
    <source>
        <dbReference type="ARBA" id="ARBA00008712"/>
    </source>
</evidence>
<dbReference type="GO" id="GO:0030199">
    <property type="term" value="P:collagen fibril organization"/>
    <property type="evidence" value="ECO:0007669"/>
    <property type="project" value="TreeGrafter"/>
</dbReference>
<organism evidence="6 7">
    <name type="scientific">Elysia crispata</name>
    <name type="common">lettuce slug</name>
    <dbReference type="NCBI Taxonomy" id="231223"/>
    <lineage>
        <taxon>Eukaryota</taxon>
        <taxon>Metazoa</taxon>
        <taxon>Spiralia</taxon>
        <taxon>Lophotrochozoa</taxon>
        <taxon>Mollusca</taxon>
        <taxon>Gastropoda</taxon>
        <taxon>Heterobranchia</taxon>
        <taxon>Euthyneura</taxon>
        <taxon>Panpulmonata</taxon>
        <taxon>Sacoglossa</taxon>
        <taxon>Placobranchoidea</taxon>
        <taxon>Plakobranchidae</taxon>
        <taxon>Elysia</taxon>
    </lineage>
</organism>
<evidence type="ECO:0000256" key="3">
    <source>
        <dbReference type="ARBA" id="ARBA00022525"/>
    </source>
</evidence>
<dbReference type="InterPro" id="IPR026645">
    <property type="entry name" value="Dermatopontin"/>
</dbReference>
<evidence type="ECO:0000256" key="1">
    <source>
        <dbReference type="ARBA" id="ARBA00004613"/>
    </source>
</evidence>
<keyword evidence="5" id="KW-0732">Signal</keyword>
<reference evidence="6" key="1">
    <citation type="journal article" date="2023" name="G3 (Bethesda)">
        <title>A reference genome for the long-term kleptoplast-retaining sea slug Elysia crispata morphotype clarki.</title>
        <authorList>
            <person name="Eastman K.E."/>
            <person name="Pendleton A.L."/>
            <person name="Shaikh M.A."/>
            <person name="Suttiyut T."/>
            <person name="Ogas R."/>
            <person name="Tomko P."/>
            <person name="Gavelis G."/>
            <person name="Widhalm J.R."/>
            <person name="Wisecaver J.H."/>
        </authorList>
    </citation>
    <scope>NUCLEOTIDE SEQUENCE</scope>
    <source>
        <strain evidence="6">ECLA1</strain>
    </source>
</reference>